<evidence type="ECO:0000313" key="1">
    <source>
        <dbReference type="EMBL" id="KAF7414460.1"/>
    </source>
</evidence>
<organism evidence="1 2">
    <name type="scientific">Vespula germanica</name>
    <name type="common">German yellow jacket</name>
    <name type="synonym">Paravespula germanica</name>
    <dbReference type="NCBI Taxonomy" id="30212"/>
    <lineage>
        <taxon>Eukaryota</taxon>
        <taxon>Metazoa</taxon>
        <taxon>Ecdysozoa</taxon>
        <taxon>Arthropoda</taxon>
        <taxon>Hexapoda</taxon>
        <taxon>Insecta</taxon>
        <taxon>Pterygota</taxon>
        <taxon>Neoptera</taxon>
        <taxon>Endopterygota</taxon>
        <taxon>Hymenoptera</taxon>
        <taxon>Apocrita</taxon>
        <taxon>Aculeata</taxon>
        <taxon>Vespoidea</taxon>
        <taxon>Vespidae</taxon>
        <taxon>Vespinae</taxon>
        <taxon>Vespula</taxon>
    </lineage>
</organism>
<reference evidence="1" key="1">
    <citation type="journal article" date="2020" name="G3 (Bethesda)">
        <title>High-Quality Assemblies for Three Invasive Social Wasps from the &lt;i&gt;Vespula&lt;/i&gt; Genus.</title>
        <authorList>
            <person name="Harrop T.W.R."/>
            <person name="Guhlin J."/>
            <person name="McLaughlin G.M."/>
            <person name="Permina E."/>
            <person name="Stockwell P."/>
            <person name="Gilligan J."/>
            <person name="Le Lec M.F."/>
            <person name="Gruber M.A.M."/>
            <person name="Quinn O."/>
            <person name="Lovegrove M."/>
            <person name="Duncan E.J."/>
            <person name="Remnant E.J."/>
            <person name="Van Eeckhoven J."/>
            <person name="Graham B."/>
            <person name="Knapp R.A."/>
            <person name="Langford K.W."/>
            <person name="Kronenberg Z."/>
            <person name="Press M.O."/>
            <person name="Eacker S.M."/>
            <person name="Wilson-Rankin E.E."/>
            <person name="Purcell J."/>
            <person name="Lester P.J."/>
            <person name="Dearden P.K."/>
        </authorList>
    </citation>
    <scope>NUCLEOTIDE SEQUENCE</scope>
    <source>
        <strain evidence="1">Linc-1</strain>
    </source>
</reference>
<keyword evidence="2" id="KW-1185">Reference proteome</keyword>
<gene>
    <name evidence="1" type="ORF">HZH68_002949</name>
</gene>
<evidence type="ECO:0000313" key="2">
    <source>
        <dbReference type="Proteomes" id="UP000617340"/>
    </source>
</evidence>
<name>A0A834NN88_VESGE</name>
<comment type="caution">
    <text evidence="1">The sequence shown here is derived from an EMBL/GenBank/DDBJ whole genome shotgun (WGS) entry which is preliminary data.</text>
</comment>
<accession>A0A834NN88</accession>
<sequence>MRVEITIYNNANDVTIVMTHNKDLNLEQINSMDVHSTGIILLLYTNEDVKLLRRNLDKLSMIFSDDFNISFCPEEVQPLIAFLEEKFNLKLNTDRKKSPISYHKSIISFLKYELMEIDVNKDLNI</sequence>
<proteinExistence type="predicted"/>
<dbReference type="AlphaFoldDB" id="A0A834NN88"/>
<protein>
    <submittedName>
        <fullName evidence="1">Uncharacterized protein</fullName>
    </submittedName>
</protein>
<dbReference type="EMBL" id="JACSDZ010000002">
    <property type="protein sequence ID" value="KAF7414460.1"/>
    <property type="molecule type" value="Genomic_DNA"/>
</dbReference>
<dbReference type="Proteomes" id="UP000617340">
    <property type="component" value="Unassembled WGS sequence"/>
</dbReference>